<dbReference type="SUPFAM" id="SSF56436">
    <property type="entry name" value="C-type lectin-like"/>
    <property type="match status" value="1"/>
</dbReference>
<dbReference type="InterPro" id="IPR016187">
    <property type="entry name" value="CTDL_fold"/>
</dbReference>
<dbReference type="Proteomes" id="UP001158576">
    <property type="component" value="Chromosome 2"/>
</dbReference>
<evidence type="ECO:0000256" key="1">
    <source>
        <dbReference type="SAM" id="MobiDB-lite"/>
    </source>
</evidence>
<evidence type="ECO:0000313" key="3">
    <source>
        <dbReference type="Proteomes" id="UP001158576"/>
    </source>
</evidence>
<gene>
    <name evidence="2" type="ORF">OKIOD_LOCUS12866</name>
</gene>
<dbReference type="EMBL" id="OU015567">
    <property type="protein sequence ID" value="CAG5109581.1"/>
    <property type="molecule type" value="Genomic_DNA"/>
</dbReference>
<feature type="region of interest" description="Disordered" evidence="1">
    <location>
        <begin position="133"/>
        <end position="157"/>
    </location>
</feature>
<evidence type="ECO:0000313" key="2">
    <source>
        <dbReference type="EMBL" id="CAG5109581.1"/>
    </source>
</evidence>
<accession>A0ABN7SXW1</accession>
<proteinExistence type="predicted"/>
<reference evidence="2 3" key="1">
    <citation type="submission" date="2021-04" db="EMBL/GenBank/DDBJ databases">
        <authorList>
            <person name="Bliznina A."/>
        </authorList>
    </citation>
    <scope>NUCLEOTIDE SEQUENCE [LARGE SCALE GENOMIC DNA]</scope>
</reference>
<name>A0ABN7SXW1_OIKDI</name>
<organism evidence="2 3">
    <name type="scientific">Oikopleura dioica</name>
    <name type="common">Tunicate</name>
    <dbReference type="NCBI Taxonomy" id="34765"/>
    <lineage>
        <taxon>Eukaryota</taxon>
        <taxon>Metazoa</taxon>
        <taxon>Chordata</taxon>
        <taxon>Tunicata</taxon>
        <taxon>Appendicularia</taxon>
        <taxon>Copelata</taxon>
        <taxon>Oikopleuridae</taxon>
        <taxon>Oikopleura</taxon>
    </lineage>
</organism>
<sequence>MRLLSGILVSAYAGDMMKRHDKILGHLNRLADQALDLTNKKDARHVAKIQKWAARVVESNDRDGAPCDDTDDDANDFFVFDKEDSCKLNSQIMSAIRSFARRFACNGRGNVPRQIARRSNRLKQNFERRKCGVSTAQETTAAPQTAESTEPPTEPGRVCPIIYHKTEELLTYDEAIAYCYEQGMELSSVPDNWMNPLCWHHMVEIITSDVVDPRAEQHAWINNDNGECSVVNYTKEYFIYGTTNVVYSPFYFPDACESKFKAICSMGEFETTTRIPTTPDY</sequence>
<keyword evidence="3" id="KW-1185">Reference proteome</keyword>
<feature type="compositionally biased region" description="Low complexity" evidence="1">
    <location>
        <begin position="134"/>
        <end position="151"/>
    </location>
</feature>
<protein>
    <submittedName>
        <fullName evidence="2">Oidioi.mRNA.OKI2018_I69.chr2.g4101.t1.cds</fullName>
    </submittedName>
</protein>